<dbReference type="InterPro" id="IPR036291">
    <property type="entry name" value="NAD(P)-bd_dom_sf"/>
</dbReference>
<dbReference type="RefSeq" id="XP_040628321.1">
    <property type="nucleotide sequence ID" value="XM_040774365.1"/>
</dbReference>
<dbReference type="SUPFAM" id="SSF51735">
    <property type="entry name" value="NAD(P)-binding Rossmann-fold domains"/>
    <property type="match status" value="1"/>
</dbReference>
<dbReference type="AlphaFoldDB" id="M5FY14"/>
<feature type="domain" description="NmrA-like" evidence="4">
    <location>
        <begin position="1"/>
        <end position="202"/>
    </location>
</feature>
<proteinExistence type="inferred from homology"/>
<feature type="non-terminal residue" evidence="5">
    <location>
        <position position="204"/>
    </location>
</feature>
<dbReference type="HOGENOM" id="CLU_007383_8_2_1"/>
<keyword evidence="3" id="KW-0560">Oxidoreductase</keyword>
<dbReference type="STRING" id="1858805.M5FY14"/>
<evidence type="ECO:0000259" key="4">
    <source>
        <dbReference type="Pfam" id="PF05368"/>
    </source>
</evidence>
<gene>
    <name evidence="5" type="ORF">DACRYDRAFT_33008</name>
</gene>
<protein>
    <submittedName>
        <fullName evidence="5">NADP-binding protein</fullName>
    </submittedName>
</protein>
<sequence length="204" mass="21869">TKLVAVLGATGTQGGSVVTSLLAHGGYSIRAITRDTTSAKAQVLKSKGVDVVSATLSDKASLVEVFEDAYAVFGVTVPFTQDSEEVQGHNIVDAAKEANVPLLIWSSLPNSTERSGGKYTTIHHFDQKSAVDKYIAASSQPTVILHTGGFAENLIKYRQLQRDASVPNKWNIVYSGLRPDVLVPCIYIGADLGNIVVAMIEHWK</sequence>
<dbReference type="GO" id="GO:0016491">
    <property type="term" value="F:oxidoreductase activity"/>
    <property type="evidence" value="ECO:0007669"/>
    <property type="project" value="UniProtKB-KW"/>
</dbReference>
<dbReference type="GeneID" id="63689427"/>
<name>M5FY14_DACPD</name>
<dbReference type="OMA" id="CKEIRVQ"/>
<dbReference type="PANTHER" id="PTHR42748">
    <property type="entry name" value="NITROGEN METABOLITE REPRESSION PROTEIN NMRA FAMILY MEMBER"/>
    <property type="match status" value="1"/>
</dbReference>
<evidence type="ECO:0000313" key="5">
    <source>
        <dbReference type="EMBL" id="EJU01424.1"/>
    </source>
</evidence>
<dbReference type="Gene3D" id="3.40.50.720">
    <property type="entry name" value="NAD(P)-binding Rossmann-like Domain"/>
    <property type="match status" value="1"/>
</dbReference>
<keyword evidence="2" id="KW-0521">NADP</keyword>
<evidence type="ECO:0000256" key="3">
    <source>
        <dbReference type="ARBA" id="ARBA00023002"/>
    </source>
</evidence>
<dbReference type="InterPro" id="IPR051164">
    <property type="entry name" value="NmrA-like_oxidored"/>
</dbReference>
<reference evidence="5 6" key="1">
    <citation type="journal article" date="2012" name="Science">
        <title>The Paleozoic origin of enzymatic lignin decomposition reconstructed from 31 fungal genomes.</title>
        <authorList>
            <person name="Floudas D."/>
            <person name="Binder M."/>
            <person name="Riley R."/>
            <person name="Barry K."/>
            <person name="Blanchette R.A."/>
            <person name="Henrissat B."/>
            <person name="Martinez A.T."/>
            <person name="Otillar R."/>
            <person name="Spatafora J.W."/>
            <person name="Yadav J.S."/>
            <person name="Aerts A."/>
            <person name="Benoit I."/>
            <person name="Boyd A."/>
            <person name="Carlson A."/>
            <person name="Copeland A."/>
            <person name="Coutinho P.M."/>
            <person name="de Vries R.P."/>
            <person name="Ferreira P."/>
            <person name="Findley K."/>
            <person name="Foster B."/>
            <person name="Gaskell J."/>
            <person name="Glotzer D."/>
            <person name="Gorecki P."/>
            <person name="Heitman J."/>
            <person name="Hesse C."/>
            <person name="Hori C."/>
            <person name="Igarashi K."/>
            <person name="Jurgens J.A."/>
            <person name="Kallen N."/>
            <person name="Kersten P."/>
            <person name="Kohler A."/>
            <person name="Kuees U."/>
            <person name="Kumar T.K.A."/>
            <person name="Kuo A."/>
            <person name="LaButti K."/>
            <person name="Larrondo L.F."/>
            <person name="Lindquist E."/>
            <person name="Ling A."/>
            <person name="Lombard V."/>
            <person name="Lucas S."/>
            <person name="Lundell T."/>
            <person name="Martin R."/>
            <person name="McLaughlin D.J."/>
            <person name="Morgenstern I."/>
            <person name="Morin E."/>
            <person name="Murat C."/>
            <person name="Nagy L.G."/>
            <person name="Nolan M."/>
            <person name="Ohm R.A."/>
            <person name="Patyshakuliyeva A."/>
            <person name="Rokas A."/>
            <person name="Ruiz-Duenas F.J."/>
            <person name="Sabat G."/>
            <person name="Salamov A."/>
            <person name="Samejima M."/>
            <person name="Schmutz J."/>
            <person name="Slot J.C."/>
            <person name="St John F."/>
            <person name="Stenlid J."/>
            <person name="Sun H."/>
            <person name="Sun S."/>
            <person name="Syed K."/>
            <person name="Tsang A."/>
            <person name="Wiebenga A."/>
            <person name="Young D."/>
            <person name="Pisabarro A."/>
            <person name="Eastwood D.C."/>
            <person name="Martin F."/>
            <person name="Cullen D."/>
            <person name="Grigoriev I.V."/>
            <person name="Hibbett D.S."/>
        </authorList>
    </citation>
    <scope>NUCLEOTIDE SEQUENCE [LARGE SCALE GENOMIC DNA]</scope>
    <source>
        <strain evidence="5 6">DJM-731 SS1</strain>
    </source>
</reference>
<dbReference type="OrthoDB" id="419598at2759"/>
<dbReference type="Proteomes" id="UP000030653">
    <property type="component" value="Unassembled WGS sequence"/>
</dbReference>
<evidence type="ECO:0000256" key="2">
    <source>
        <dbReference type="ARBA" id="ARBA00022857"/>
    </source>
</evidence>
<feature type="non-terminal residue" evidence="5">
    <location>
        <position position="1"/>
    </location>
</feature>
<evidence type="ECO:0000313" key="6">
    <source>
        <dbReference type="Proteomes" id="UP000030653"/>
    </source>
</evidence>
<dbReference type="InterPro" id="IPR008030">
    <property type="entry name" value="NmrA-like"/>
</dbReference>
<dbReference type="GO" id="GO:0005634">
    <property type="term" value="C:nucleus"/>
    <property type="evidence" value="ECO:0007669"/>
    <property type="project" value="TreeGrafter"/>
</dbReference>
<organism evidence="5 6">
    <name type="scientific">Dacryopinax primogenitus (strain DJM 731)</name>
    <name type="common">Brown rot fungus</name>
    <dbReference type="NCBI Taxonomy" id="1858805"/>
    <lineage>
        <taxon>Eukaryota</taxon>
        <taxon>Fungi</taxon>
        <taxon>Dikarya</taxon>
        <taxon>Basidiomycota</taxon>
        <taxon>Agaricomycotina</taxon>
        <taxon>Dacrymycetes</taxon>
        <taxon>Dacrymycetales</taxon>
        <taxon>Dacrymycetaceae</taxon>
        <taxon>Dacryopinax</taxon>
    </lineage>
</organism>
<accession>M5FY14</accession>
<comment type="similarity">
    <text evidence="1">Belongs to the NmrA-type oxidoreductase family.</text>
</comment>
<keyword evidence="6" id="KW-1185">Reference proteome</keyword>
<dbReference type="Pfam" id="PF05368">
    <property type="entry name" value="NmrA"/>
    <property type="match status" value="1"/>
</dbReference>
<evidence type="ECO:0000256" key="1">
    <source>
        <dbReference type="ARBA" id="ARBA00006328"/>
    </source>
</evidence>
<dbReference type="PANTHER" id="PTHR42748:SF30">
    <property type="entry name" value="NMRA-LIKE DOMAIN-CONTAINING PROTEIN"/>
    <property type="match status" value="1"/>
</dbReference>
<dbReference type="EMBL" id="JH795864">
    <property type="protein sequence ID" value="EJU01424.1"/>
    <property type="molecule type" value="Genomic_DNA"/>
</dbReference>